<reference evidence="2" key="3">
    <citation type="submission" date="2014-11" db="UniProtKB">
        <authorList>
            <consortium name="EnsemblProtists"/>
        </authorList>
    </citation>
    <scope>IDENTIFICATION</scope>
    <source>
        <strain evidence="2">DAOM BR144</strain>
    </source>
</reference>
<evidence type="ECO:0000313" key="3">
    <source>
        <dbReference type="Proteomes" id="UP000019132"/>
    </source>
</evidence>
<reference evidence="3" key="2">
    <citation type="submission" date="2010-04" db="EMBL/GenBank/DDBJ databases">
        <authorList>
            <person name="Buell R."/>
            <person name="Hamilton J."/>
            <person name="Hostetler J."/>
        </authorList>
    </citation>
    <scope>NUCLEOTIDE SEQUENCE [LARGE SCALE GENOMIC DNA]</scope>
    <source>
        <strain evidence="3">DAOM:BR144</strain>
    </source>
</reference>
<evidence type="ECO:0000256" key="1">
    <source>
        <dbReference type="SAM" id="MobiDB-lite"/>
    </source>
</evidence>
<organism evidence="2 3">
    <name type="scientific">Globisporangium ultimum (strain ATCC 200006 / CBS 805.95 / DAOM BR144)</name>
    <name type="common">Pythium ultimum</name>
    <dbReference type="NCBI Taxonomy" id="431595"/>
    <lineage>
        <taxon>Eukaryota</taxon>
        <taxon>Sar</taxon>
        <taxon>Stramenopiles</taxon>
        <taxon>Oomycota</taxon>
        <taxon>Peronosporomycetes</taxon>
        <taxon>Pythiales</taxon>
        <taxon>Pythiaceae</taxon>
        <taxon>Globisporangium</taxon>
    </lineage>
</organism>
<dbReference type="Proteomes" id="UP000019132">
    <property type="component" value="Unassembled WGS sequence"/>
</dbReference>
<dbReference type="EnsemblProtists" id="PYU1_T002214">
    <property type="protein sequence ID" value="PYU1_T002214"/>
    <property type="gene ID" value="PYU1_G002211"/>
</dbReference>
<name>K3WB73_GLOUD</name>
<evidence type="ECO:0000313" key="2">
    <source>
        <dbReference type="EnsemblProtists" id="PYU1_T002214"/>
    </source>
</evidence>
<reference evidence="3" key="1">
    <citation type="journal article" date="2010" name="Genome Biol.">
        <title>Genome sequence of the necrotrophic plant pathogen Pythium ultimum reveals original pathogenicity mechanisms and effector repertoire.</title>
        <authorList>
            <person name="Levesque C.A."/>
            <person name="Brouwer H."/>
            <person name="Cano L."/>
            <person name="Hamilton J.P."/>
            <person name="Holt C."/>
            <person name="Huitema E."/>
            <person name="Raffaele S."/>
            <person name="Robideau G.P."/>
            <person name="Thines M."/>
            <person name="Win J."/>
            <person name="Zerillo M.M."/>
            <person name="Beakes G.W."/>
            <person name="Boore J.L."/>
            <person name="Busam D."/>
            <person name="Dumas B."/>
            <person name="Ferriera S."/>
            <person name="Fuerstenberg S.I."/>
            <person name="Gachon C.M."/>
            <person name="Gaulin E."/>
            <person name="Govers F."/>
            <person name="Grenville-Briggs L."/>
            <person name="Horner N."/>
            <person name="Hostetler J."/>
            <person name="Jiang R.H."/>
            <person name="Johnson J."/>
            <person name="Krajaejun T."/>
            <person name="Lin H."/>
            <person name="Meijer H.J."/>
            <person name="Moore B."/>
            <person name="Morris P."/>
            <person name="Phuntmart V."/>
            <person name="Puiu D."/>
            <person name="Shetty J."/>
            <person name="Stajich J.E."/>
            <person name="Tripathy S."/>
            <person name="Wawra S."/>
            <person name="van West P."/>
            <person name="Whitty B.R."/>
            <person name="Coutinho P.M."/>
            <person name="Henrissat B."/>
            <person name="Martin F."/>
            <person name="Thomas P.D."/>
            <person name="Tyler B.M."/>
            <person name="De Vries R.P."/>
            <person name="Kamoun S."/>
            <person name="Yandell M."/>
            <person name="Tisserat N."/>
            <person name="Buell C.R."/>
        </authorList>
    </citation>
    <scope>NUCLEOTIDE SEQUENCE</scope>
    <source>
        <strain evidence="3">DAOM:BR144</strain>
    </source>
</reference>
<dbReference type="VEuPathDB" id="FungiDB:PYU1_G002211"/>
<dbReference type="eggNOG" id="ENOG502T37I">
    <property type="taxonomic scope" value="Eukaryota"/>
</dbReference>
<dbReference type="AlphaFoldDB" id="K3WB73"/>
<feature type="region of interest" description="Disordered" evidence="1">
    <location>
        <begin position="87"/>
        <end position="153"/>
    </location>
</feature>
<feature type="compositionally biased region" description="Polar residues" evidence="1">
    <location>
        <begin position="129"/>
        <end position="145"/>
    </location>
</feature>
<feature type="compositionally biased region" description="Basic and acidic residues" evidence="1">
    <location>
        <begin position="96"/>
        <end position="108"/>
    </location>
</feature>
<keyword evidence="3" id="KW-1185">Reference proteome</keyword>
<proteinExistence type="predicted"/>
<protein>
    <submittedName>
        <fullName evidence="2">Uncharacterized protein</fullName>
    </submittedName>
</protein>
<accession>K3WB73</accession>
<sequence length="280" mass="31219">MSTSMFCTIEDLVFNGLVAAVAHLERVEKALECHRRCHHHRDSSSIVTIAASAATDAASATSSAFAQCFDSIRCLLCSLFVAKATDSGTDGSTNDTRMKNDTDADDGHCGTTNDTRMKNDTDADDGHCGTSSSSASDATVNATDVNDSDEDDRRTKSALSCNFAFTCKIETGFHFRFSHLFATWEERTATRMVLSALHGYWEIISWEHALIPMIYDALRRCDMDEQAAFEYLLANKQLYEHLFTEEWCWKPGCVGCSLPRNKFEYYGDELKAQGFVLYSF</sequence>
<feature type="compositionally biased region" description="Basic and acidic residues" evidence="1">
    <location>
        <begin position="115"/>
        <end position="127"/>
    </location>
</feature>
<dbReference type="HOGENOM" id="CLU_1028465_0_0_1"/>
<dbReference type="InParanoid" id="K3WB73"/>